<evidence type="ECO:0000313" key="3">
    <source>
        <dbReference type="Proteomes" id="UP000239872"/>
    </source>
</evidence>
<feature type="chain" id="PRO_5015536166" description="FeoB-associated Cys-rich membrane protein" evidence="1">
    <location>
        <begin position="17"/>
        <end position="64"/>
    </location>
</feature>
<keyword evidence="1" id="KW-0732">Signal</keyword>
<evidence type="ECO:0000313" key="2">
    <source>
        <dbReference type="EMBL" id="PQJ11173.1"/>
    </source>
</evidence>
<feature type="signal peptide" evidence="1">
    <location>
        <begin position="1"/>
        <end position="16"/>
    </location>
</feature>
<proteinExistence type="predicted"/>
<dbReference type="EMBL" id="PPSL01000003">
    <property type="protein sequence ID" value="PQJ11173.1"/>
    <property type="molecule type" value="Genomic_DNA"/>
</dbReference>
<comment type="caution">
    <text evidence="2">The sequence shown here is derived from an EMBL/GenBank/DDBJ whole genome shotgun (WGS) entry which is preliminary data.</text>
</comment>
<protein>
    <recommendedName>
        <fullName evidence="4">FeoB-associated Cys-rich membrane protein</fullName>
    </recommendedName>
</protein>
<gene>
    <name evidence="2" type="ORF">CJD36_011085</name>
</gene>
<organism evidence="2 3">
    <name type="scientific">Flavipsychrobacter stenotrophus</name>
    <dbReference type="NCBI Taxonomy" id="2077091"/>
    <lineage>
        <taxon>Bacteria</taxon>
        <taxon>Pseudomonadati</taxon>
        <taxon>Bacteroidota</taxon>
        <taxon>Chitinophagia</taxon>
        <taxon>Chitinophagales</taxon>
        <taxon>Chitinophagaceae</taxon>
        <taxon>Flavipsychrobacter</taxon>
    </lineage>
</organism>
<keyword evidence="3" id="KW-1185">Reference proteome</keyword>
<reference evidence="2 3" key="1">
    <citation type="submission" date="2018-01" db="EMBL/GenBank/DDBJ databases">
        <title>A novel member of the phylum Bacteroidetes isolated from glacier ice.</title>
        <authorList>
            <person name="Liu Q."/>
            <person name="Xin Y.-H."/>
        </authorList>
    </citation>
    <scope>NUCLEOTIDE SEQUENCE [LARGE SCALE GENOMIC DNA]</scope>
    <source>
        <strain evidence="2 3">RB1R16</strain>
    </source>
</reference>
<accession>A0A2S7SW81</accession>
<dbReference type="Proteomes" id="UP000239872">
    <property type="component" value="Unassembled WGS sequence"/>
</dbReference>
<sequence>MVFISLLLMTSTMSFAGKCSGGKNCTACKNCKYCKNCSKEGGSCSVCSSTIEKPMKSKSQKKKH</sequence>
<evidence type="ECO:0008006" key="4">
    <source>
        <dbReference type="Google" id="ProtNLM"/>
    </source>
</evidence>
<evidence type="ECO:0000256" key="1">
    <source>
        <dbReference type="SAM" id="SignalP"/>
    </source>
</evidence>
<name>A0A2S7SW81_9BACT</name>
<dbReference type="AlphaFoldDB" id="A0A2S7SW81"/>